<organism evidence="2 6">
    <name type="scientific">Didymodactylos carnosus</name>
    <dbReference type="NCBI Taxonomy" id="1234261"/>
    <lineage>
        <taxon>Eukaryota</taxon>
        <taxon>Metazoa</taxon>
        <taxon>Spiralia</taxon>
        <taxon>Gnathifera</taxon>
        <taxon>Rotifera</taxon>
        <taxon>Eurotatoria</taxon>
        <taxon>Bdelloidea</taxon>
        <taxon>Philodinida</taxon>
        <taxon>Philodinidae</taxon>
        <taxon>Didymodactylos</taxon>
    </lineage>
</organism>
<dbReference type="Proteomes" id="UP000681722">
    <property type="component" value="Unassembled WGS sequence"/>
</dbReference>
<evidence type="ECO:0000313" key="5">
    <source>
        <dbReference type="EMBL" id="CAF3726322.1"/>
    </source>
</evidence>
<dbReference type="Proteomes" id="UP000682733">
    <property type="component" value="Unassembled WGS sequence"/>
</dbReference>
<dbReference type="EMBL" id="CAJNOK010004869">
    <property type="protein sequence ID" value="CAF0952682.1"/>
    <property type="molecule type" value="Genomic_DNA"/>
</dbReference>
<keyword evidence="6" id="KW-1185">Reference proteome</keyword>
<dbReference type="Proteomes" id="UP000663829">
    <property type="component" value="Unassembled WGS sequence"/>
</dbReference>
<dbReference type="InterPro" id="IPR008906">
    <property type="entry name" value="HATC_C_dom"/>
</dbReference>
<dbReference type="GO" id="GO:0046983">
    <property type="term" value="F:protein dimerization activity"/>
    <property type="evidence" value="ECO:0007669"/>
    <property type="project" value="InterPro"/>
</dbReference>
<accession>A0A813XPJ1</accession>
<evidence type="ECO:0000313" key="6">
    <source>
        <dbReference type="Proteomes" id="UP000663829"/>
    </source>
</evidence>
<name>A0A813XPJ1_9BILA</name>
<dbReference type="AlphaFoldDB" id="A0A813XPJ1"/>
<proteinExistence type="predicted"/>
<protein>
    <recommendedName>
        <fullName evidence="1">HAT C-terminal dimerisation domain-containing protein</fullName>
    </recommendedName>
</protein>
<comment type="caution">
    <text evidence="2">The sequence shown here is derived from an EMBL/GenBank/DDBJ whole genome shotgun (WGS) entry which is preliminary data.</text>
</comment>
<dbReference type="Pfam" id="PF05699">
    <property type="entry name" value="Dimer_Tnp_hAT"/>
    <property type="match status" value="1"/>
</dbReference>
<dbReference type="OrthoDB" id="6159421at2759"/>
<evidence type="ECO:0000313" key="4">
    <source>
        <dbReference type="EMBL" id="CAF3665752.1"/>
    </source>
</evidence>
<evidence type="ECO:0000313" key="3">
    <source>
        <dbReference type="EMBL" id="CAF0952682.1"/>
    </source>
</evidence>
<evidence type="ECO:0000259" key="1">
    <source>
        <dbReference type="Pfam" id="PF05699"/>
    </source>
</evidence>
<dbReference type="PANTHER" id="PTHR46880">
    <property type="entry name" value="RAS-ASSOCIATING DOMAIN-CONTAINING PROTEIN"/>
    <property type="match status" value="1"/>
</dbReference>
<feature type="domain" description="HAT C-terminal dimerisation" evidence="1">
    <location>
        <begin position="270"/>
        <end position="320"/>
    </location>
</feature>
<gene>
    <name evidence="2" type="ORF">GPM918_LOCUS7522</name>
    <name evidence="3" type="ORF">OVA965_LOCUS12221</name>
    <name evidence="4" type="ORF">SRO942_LOCUS7522</name>
    <name evidence="5" type="ORF">TMI583_LOCUS12225</name>
</gene>
<dbReference type="SUPFAM" id="SSF53098">
    <property type="entry name" value="Ribonuclease H-like"/>
    <property type="match status" value="1"/>
</dbReference>
<evidence type="ECO:0000313" key="2">
    <source>
        <dbReference type="EMBL" id="CAF0879272.1"/>
    </source>
</evidence>
<dbReference type="EMBL" id="CAJNOQ010001236">
    <property type="protein sequence ID" value="CAF0879272.1"/>
    <property type="molecule type" value="Genomic_DNA"/>
</dbReference>
<dbReference type="EMBL" id="CAJOBA010004874">
    <property type="protein sequence ID" value="CAF3726322.1"/>
    <property type="molecule type" value="Genomic_DNA"/>
</dbReference>
<dbReference type="PANTHER" id="PTHR46880:SF5">
    <property type="entry name" value="DUF4371 DOMAIN-CONTAINING PROTEIN"/>
    <property type="match status" value="1"/>
</dbReference>
<dbReference type="EMBL" id="CAJOBC010001236">
    <property type="protein sequence ID" value="CAF3665752.1"/>
    <property type="molecule type" value="Genomic_DNA"/>
</dbReference>
<reference evidence="2" key="1">
    <citation type="submission" date="2021-02" db="EMBL/GenBank/DDBJ databases">
        <authorList>
            <person name="Nowell W R."/>
        </authorList>
    </citation>
    <scope>NUCLEOTIDE SEQUENCE</scope>
</reference>
<dbReference type="InterPro" id="IPR012337">
    <property type="entry name" value="RNaseH-like_sf"/>
</dbReference>
<sequence length="322" mass="37350">MESSCGIQLNINENCSLSTTIITTTNDNKKRSVAHQLINVSELERQENRQRFGDLLDAAYFLLKYELPHTILYAPILELLSKIDHSKKLSIFFDKCQKNATYDSTTTHVKSLEPILEALSIFLKSIQTKNADFNQLEQSMLGTLLRLEELKDINIIEHKQIFEIVDKIKTSSPNNHNRNRITRSTTRRNEISLEELFDDKIVEFIDKIISNITAQFESNVLKFLNCFRIFDVSEKVFRKYLYAQKQQQLSTILTQRQQCNNLVKNGMTRDMYPQLSLAAEIFLCAPVSTATAERDFSTMNIILTDLRNRLTTEHLEQLMRIS</sequence>
<dbReference type="Proteomes" id="UP000677228">
    <property type="component" value="Unassembled WGS sequence"/>
</dbReference>